<feature type="region of interest" description="Disordered" evidence="2">
    <location>
        <begin position="1098"/>
        <end position="1122"/>
    </location>
</feature>
<dbReference type="InterPro" id="IPR015943">
    <property type="entry name" value="WD40/YVTN_repeat-like_dom_sf"/>
</dbReference>
<dbReference type="PROSITE" id="PS50294">
    <property type="entry name" value="WD_REPEATS_REGION"/>
    <property type="match status" value="1"/>
</dbReference>
<dbReference type="InterPro" id="IPR047738">
    <property type="entry name" value="SAV_2336-like_N"/>
</dbReference>
<keyword evidence="5" id="KW-1185">Reference proteome</keyword>
<sequence length="1740" mass="193941">MTDTSATNTPSNEEIFLRNLADFAETQGWEVTSWDLLDVMWLAAQFSPSELFALKPETEKEKSPSDTDSITQLPPPRSGGTSKHQKGPGRTERKRINLYARGPLEDSTSGMTPVRLPAPKPLQNERGILKALRPILERGPSRSRTVLDLDATVARIADEKIWELVELPMSERQLDLALVLDHGTSMDMWRSVMAELRRLFHACGAFRRITDACLVYKNGRPLLLHPGSIGDREPKQVVLDRLDPHAPLLYLILSDCVSPAWHDKAWIDQLNCWAQDATVAIAQVLPEHLWDRTTLDRGARRLTWSSKFLGANRSYRVAERTTDRLRDLLRKGPRQEPETLEAVIPIGSIFDEDSLTSLAEFLAGRRRESKICHGLMAPQRSSKSSESDREGQAQRSLASFRHYASPEAKQLVKLLAAAPAICLPLVRILESVYMPKVKGPVVEAEIWLSGLLRPMAGSTSDDPEQIIYDFHPGIREQLLEGVPHYLRREIVERTSEYVEANLGRLRGFLAQFRTAEGPIQLSDHSQGDPIAQVLASILRLDPDHSGRLKVDAPKDTVREIVSSSTPEIYQGTAPCFRFSWSPDGRRLAIPSVDGKLTLWDVDLPGQEGVSPPHQVSSSGVNQAVWSPDGKRLALAYYNRVARIYSDEMVEVWTLMGHHSDVTSVAWSPGGNLLATGTAGGTVRLWNTSNWSLNFLASIYEGPVRAMQWLDETTLAVASRKEIVIFTTNQLNLSPEAILNVDATSLAVLTNFHGRQVVLVAGGSNGEVSIWDPKTRDQIVPAIKAHEQKITGVSCSMDGSLLASRGHEGTIAVRSTSDWKVIFTHSFEPSDSPYGAVAFNPKSLQLAAAVNGDKAIELFEFQEEESSDHAPRSLHVRIVGSITPGPSFGRLDLDCREIGEELCRRGHKLVISTIDSSTAGYEAYIGYLAADRFGKVIFSHPDHPLINRQESRLRELARSMSQYPREIRGQIESAILENYDVKTLSGILEKRGLLMSGSADETLPWVVAKIVELTILDGSMPSLLQEMDRLDDSIRQLAELPQPGKVEVEDRTTHGRSFEVAELEIQQYCDVLVVIGGGEEVDRALRVARQLAIPVVSLPESNGDSDDGLESADTTREEVPTQLWQPGKGKSYVELIEKTVETPPDFADSLCSASTSASREWGSVTGVAISSASWLTPNFLAISDSLKGVSLSSAYGRWAALAATQIHSEGFWIIAAEYGYSIPRYLPVSNLDFERIYPSDEFVIIPVRDDDGELTLHRIDIEDLQREGLNLEGVLGAPILLMREGKFHVVGLVSKESPEQGNRLQARFFTGQEAILGPMIHAANETRPRVLNSSELERLQEIVLRGKSSEEVSHSQSSSPDDIAFEHMRQLNLEAATRELVKRWNHQGRIVEYVEELCRNQPQNEDLRAFAEQLGIDVEPPPSSAHDTVDMKLDDRETVEIDLSTIREDPTGKSSDSSDRDQAIVERAYDGFRLDSFLESGFSWDLALSTCAMCHLAYGETEHIHEVCDRRWRWGTYYVITSSRTKCLLTVARNVIVVVFSGTQEIRDWLSVVDRNYEKTEYGRVNSGMFHEFKNIREYLERHMQKLGIQGGKLVLTGHGIGGALATIAAAEWVNEEMFEIAEVYTFGQPAVGYPDFQQYMNERTAGRFFRFVHKDDIVPRIPPGYVHVGELIHLGREGSSSSEMETTSETEELTWRRLLAEKFFYESSSSGYAGLFPSISDHNVSKYLENILKRGQAATS</sequence>
<evidence type="ECO:0000313" key="4">
    <source>
        <dbReference type="EMBL" id="QDU75052.1"/>
    </source>
</evidence>
<reference evidence="5" key="1">
    <citation type="submission" date="2019-02" db="EMBL/GenBank/DDBJ databases">
        <title>Deep-cultivation of Planctomycetes and their phenomic and genomic characterization uncovers novel biology.</title>
        <authorList>
            <person name="Wiegand S."/>
            <person name="Jogler M."/>
            <person name="Boedeker C."/>
            <person name="Pinto D."/>
            <person name="Vollmers J."/>
            <person name="Rivas-Marin E."/>
            <person name="Kohn T."/>
            <person name="Peeters S.H."/>
            <person name="Heuer A."/>
            <person name="Rast P."/>
            <person name="Oberbeckmann S."/>
            <person name="Bunk B."/>
            <person name="Jeske O."/>
            <person name="Meyerdierks A."/>
            <person name="Storesund J.E."/>
            <person name="Kallscheuer N."/>
            <person name="Luecker S."/>
            <person name="Lage O.M."/>
            <person name="Pohl T."/>
            <person name="Merkel B.J."/>
            <person name="Hornburger P."/>
            <person name="Mueller R.-W."/>
            <person name="Bruemmer F."/>
            <person name="Labrenz M."/>
            <person name="Spormann A.M."/>
            <person name="Op den Camp H."/>
            <person name="Overmann J."/>
            <person name="Amann R."/>
            <person name="Jetten M.S.M."/>
            <person name="Mascher T."/>
            <person name="Medema M.H."/>
            <person name="Devos D.P."/>
            <person name="Kaster A.-K."/>
            <person name="Ovreas L."/>
            <person name="Rohde M."/>
            <person name="Galperin M.Y."/>
            <person name="Jogler C."/>
        </authorList>
    </citation>
    <scope>NUCLEOTIDE SEQUENCE [LARGE SCALE GENOMIC DNA]</scope>
    <source>
        <strain evidence="5">Pan97</strain>
    </source>
</reference>
<dbReference type="CDD" id="cd00519">
    <property type="entry name" value="Lipase_3"/>
    <property type="match status" value="1"/>
</dbReference>
<evidence type="ECO:0000256" key="2">
    <source>
        <dbReference type="SAM" id="MobiDB-lite"/>
    </source>
</evidence>
<feature type="compositionally biased region" description="Basic and acidic residues" evidence="2">
    <location>
        <begin position="383"/>
        <end position="392"/>
    </location>
</feature>
<dbReference type="RefSeq" id="WP_144972136.1">
    <property type="nucleotide sequence ID" value="NZ_CP036289.1"/>
</dbReference>
<dbReference type="GO" id="GO:0006629">
    <property type="term" value="P:lipid metabolic process"/>
    <property type="evidence" value="ECO:0007669"/>
    <property type="project" value="InterPro"/>
</dbReference>
<dbReference type="PANTHER" id="PTHR19879">
    <property type="entry name" value="TRANSCRIPTION INITIATION FACTOR TFIID"/>
    <property type="match status" value="1"/>
</dbReference>
<keyword evidence="1" id="KW-0853">WD repeat</keyword>
<evidence type="ECO:0000313" key="5">
    <source>
        <dbReference type="Proteomes" id="UP000318626"/>
    </source>
</evidence>
<feature type="repeat" description="WD" evidence="1">
    <location>
        <begin position="654"/>
        <end position="689"/>
    </location>
</feature>
<evidence type="ECO:0000256" key="1">
    <source>
        <dbReference type="PROSITE-ProRule" id="PRU00221"/>
    </source>
</evidence>
<feature type="compositionally biased region" description="Basic and acidic residues" evidence="2">
    <location>
        <begin position="56"/>
        <end position="65"/>
    </location>
</feature>
<feature type="region of interest" description="Disordered" evidence="2">
    <location>
        <begin position="373"/>
        <end position="392"/>
    </location>
</feature>
<accession>A0A518C775</accession>
<dbReference type="InterPro" id="IPR001680">
    <property type="entry name" value="WD40_rpt"/>
</dbReference>
<dbReference type="KEGG" id="bvo:Pan97_20730"/>
<feature type="region of interest" description="Disordered" evidence="2">
    <location>
        <begin position="56"/>
        <end position="120"/>
    </location>
</feature>
<dbReference type="EMBL" id="CP036289">
    <property type="protein sequence ID" value="QDU75052.1"/>
    <property type="molecule type" value="Genomic_DNA"/>
</dbReference>
<feature type="repeat" description="WD" evidence="1">
    <location>
        <begin position="578"/>
        <end position="602"/>
    </location>
</feature>
<organism evidence="4 5">
    <name type="scientific">Bremerella volcania</name>
    <dbReference type="NCBI Taxonomy" id="2527984"/>
    <lineage>
        <taxon>Bacteria</taxon>
        <taxon>Pseudomonadati</taxon>
        <taxon>Planctomycetota</taxon>
        <taxon>Planctomycetia</taxon>
        <taxon>Pirellulales</taxon>
        <taxon>Pirellulaceae</taxon>
        <taxon>Bremerella</taxon>
    </lineage>
</organism>
<dbReference type="InterPro" id="IPR029058">
    <property type="entry name" value="AB_hydrolase_fold"/>
</dbReference>
<name>A0A518C775_9BACT</name>
<protein>
    <submittedName>
        <fullName evidence="4">Lipase (Class 3)</fullName>
    </submittedName>
</protein>
<feature type="domain" description="Fungal lipase-type" evidence="3">
    <location>
        <begin position="1536"/>
        <end position="1663"/>
    </location>
</feature>
<dbReference type="Pfam" id="PF01764">
    <property type="entry name" value="Lipase_3"/>
    <property type="match status" value="1"/>
</dbReference>
<dbReference type="Proteomes" id="UP000318626">
    <property type="component" value="Chromosome"/>
</dbReference>
<dbReference type="OrthoDB" id="5522031at2"/>
<dbReference type="SMART" id="SM00320">
    <property type="entry name" value="WD40"/>
    <property type="match status" value="7"/>
</dbReference>
<dbReference type="PANTHER" id="PTHR19879:SF9">
    <property type="entry name" value="TRANSCRIPTION INITIATION FACTOR TFIID SUBUNIT 5"/>
    <property type="match status" value="1"/>
</dbReference>
<dbReference type="PROSITE" id="PS50082">
    <property type="entry name" value="WD_REPEATS_2"/>
    <property type="match status" value="2"/>
</dbReference>
<evidence type="ECO:0000259" key="3">
    <source>
        <dbReference type="Pfam" id="PF01764"/>
    </source>
</evidence>
<dbReference type="Pfam" id="PF00400">
    <property type="entry name" value="WD40"/>
    <property type="match status" value="1"/>
</dbReference>
<dbReference type="Gene3D" id="2.130.10.10">
    <property type="entry name" value="YVTN repeat-like/Quinoprotein amine dehydrogenase"/>
    <property type="match status" value="2"/>
</dbReference>
<dbReference type="SUPFAM" id="SSF53474">
    <property type="entry name" value="alpha/beta-Hydrolases"/>
    <property type="match status" value="1"/>
</dbReference>
<dbReference type="SUPFAM" id="SSF50978">
    <property type="entry name" value="WD40 repeat-like"/>
    <property type="match status" value="1"/>
</dbReference>
<dbReference type="NCBIfam" id="NF041121">
    <property type="entry name" value="SAV_2336_NTERM"/>
    <property type="match status" value="1"/>
</dbReference>
<dbReference type="InterPro" id="IPR002921">
    <property type="entry name" value="Fungal_lipase-type"/>
</dbReference>
<gene>
    <name evidence="4" type="ORF">Pan97_20730</name>
</gene>
<dbReference type="Gene3D" id="3.40.50.1820">
    <property type="entry name" value="alpha/beta hydrolase"/>
    <property type="match status" value="1"/>
</dbReference>
<proteinExistence type="predicted"/>
<dbReference type="InterPro" id="IPR036322">
    <property type="entry name" value="WD40_repeat_dom_sf"/>
</dbReference>